<dbReference type="SFLD" id="SFLDS00029">
    <property type="entry name" value="Radical_SAM"/>
    <property type="match status" value="1"/>
</dbReference>
<dbReference type="InterPro" id="IPR034466">
    <property type="entry name" value="Methyltransferase_Class_B"/>
</dbReference>
<dbReference type="GO" id="GO:0005829">
    <property type="term" value="C:cytosol"/>
    <property type="evidence" value="ECO:0007669"/>
    <property type="project" value="TreeGrafter"/>
</dbReference>
<dbReference type="Gene3D" id="3.40.50.280">
    <property type="entry name" value="Cobalamin-binding domain"/>
    <property type="match status" value="1"/>
</dbReference>
<dbReference type="EMBL" id="CP016379">
    <property type="protein sequence ID" value="AZR72130.1"/>
    <property type="molecule type" value="Genomic_DNA"/>
</dbReference>
<feature type="domain" description="B12-binding" evidence="6">
    <location>
        <begin position="1"/>
        <end position="134"/>
    </location>
</feature>
<keyword evidence="2" id="KW-0949">S-adenosyl-L-methionine</keyword>
<keyword evidence="5" id="KW-0411">Iron-sulfur</keyword>
<dbReference type="CDD" id="cd01335">
    <property type="entry name" value="Radical_SAM"/>
    <property type="match status" value="1"/>
</dbReference>
<dbReference type="InterPro" id="IPR036724">
    <property type="entry name" value="Cobalamin-bd_sf"/>
</dbReference>
<dbReference type="InterPro" id="IPR051198">
    <property type="entry name" value="BchE-like"/>
</dbReference>
<dbReference type="Pfam" id="PF13311">
    <property type="entry name" value="DUF4080"/>
    <property type="match status" value="1"/>
</dbReference>
<reference evidence="8 9" key="1">
    <citation type="submission" date="2016-07" db="EMBL/GenBank/DDBJ databases">
        <title>Genome and transcriptome analysis of iron-reducing fermentative bacteria Anoxybacter fermentans.</title>
        <authorList>
            <person name="Zeng X."/>
            <person name="Shao Z."/>
        </authorList>
    </citation>
    <scope>NUCLEOTIDE SEQUENCE [LARGE SCALE GENOMIC DNA]</scope>
    <source>
        <strain evidence="8 9">DY22613</strain>
    </source>
</reference>
<dbReference type="InterPro" id="IPR006158">
    <property type="entry name" value="Cobalamin-bd"/>
</dbReference>
<dbReference type="PROSITE" id="PS51332">
    <property type="entry name" value="B12_BINDING"/>
    <property type="match status" value="1"/>
</dbReference>
<dbReference type="InterPro" id="IPR006638">
    <property type="entry name" value="Elp3/MiaA/NifB-like_rSAM"/>
</dbReference>
<keyword evidence="3" id="KW-0479">Metal-binding</keyword>
<evidence type="ECO:0000313" key="8">
    <source>
        <dbReference type="EMBL" id="AZR72130.1"/>
    </source>
</evidence>
<dbReference type="Gene3D" id="3.80.30.20">
    <property type="entry name" value="tm_1862 like domain"/>
    <property type="match status" value="1"/>
</dbReference>
<sequence>MKILLTTLNSKFIHSNLALRYLRSYCRNLPLKIELKEFNINQNLDYILAEIYKTKADLVAFSCYIWNIIPTLQLCGNLKKIKPDLKIVLGGPEVSFDSENILRDHPYLDYIVRGEGEETFYELLENLFNGKEVGLISGLTYRKGNEIISTPERPLISNLDRIPSPFEDHLDEFKNRLVYYESSRGCPFNCQYCLSSTFKGVRTFSMQRIKEDLLRLIEAEVKKVKFVDRTFNFNPDHALEIMRFLVEHQKETTFHFEITAHLITDEMLDFLRQVPQGLFQFEIGVQSTHKPTLRKIKRAYNFERLVEVVKVLSSSRNIHLHLDLIAGLPEENYNRFQKSFNDVFVLRPDNLQLGFLKLLKGSGIRQNAEDYGYKYMDQPPYEVLANDLISFDEILELKMIEDLLETFYNSHKFELSVDFIITRYYRENPFAFFKEMKDYWEGQGYHHRPHKEADLYKFLWKFYKEKINKDLKIFQEYLKLDFLCSIRTHDLPNWLNPVKVKDYKKRFYQFIDDRDKIDKYIPELAHLGGKQIMRQILIEPFAFDIFAYRDKGYQGEPGNETIFVLFNYKCKDPVTGCVQYKKVPLD</sequence>
<evidence type="ECO:0000313" key="9">
    <source>
        <dbReference type="Proteomes" id="UP000267250"/>
    </source>
</evidence>
<keyword evidence="9" id="KW-1185">Reference proteome</keyword>
<dbReference type="CDD" id="cd02068">
    <property type="entry name" value="radical_SAM_B12_BD"/>
    <property type="match status" value="1"/>
</dbReference>
<evidence type="ECO:0000256" key="5">
    <source>
        <dbReference type="ARBA" id="ARBA00023014"/>
    </source>
</evidence>
<dbReference type="Pfam" id="PF02310">
    <property type="entry name" value="B12-binding"/>
    <property type="match status" value="1"/>
</dbReference>
<dbReference type="PANTHER" id="PTHR43409">
    <property type="entry name" value="ANAEROBIC MAGNESIUM-PROTOPORPHYRIN IX MONOMETHYL ESTER CYCLASE-RELATED"/>
    <property type="match status" value="1"/>
</dbReference>
<dbReference type="SUPFAM" id="SSF102114">
    <property type="entry name" value="Radical SAM enzymes"/>
    <property type="match status" value="1"/>
</dbReference>
<dbReference type="GO" id="GO:0051539">
    <property type="term" value="F:4 iron, 4 sulfur cluster binding"/>
    <property type="evidence" value="ECO:0007669"/>
    <property type="project" value="UniProtKB-KW"/>
</dbReference>
<feature type="domain" description="Radical SAM core" evidence="7">
    <location>
        <begin position="172"/>
        <end position="401"/>
    </location>
</feature>
<dbReference type="GO" id="GO:0003824">
    <property type="term" value="F:catalytic activity"/>
    <property type="evidence" value="ECO:0007669"/>
    <property type="project" value="InterPro"/>
</dbReference>
<dbReference type="Pfam" id="PF04055">
    <property type="entry name" value="Radical_SAM"/>
    <property type="match status" value="1"/>
</dbReference>
<evidence type="ECO:0000259" key="7">
    <source>
        <dbReference type="PROSITE" id="PS51918"/>
    </source>
</evidence>
<dbReference type="InterPro" id="IPR058240">
    <property type="entry name" value="rSAM_sf"/>
</dbReference>
<dbReference type="GO" id="GO:0046872">
    <property type="term" value="F:metal ion binding"/>
    <property type="evidence" value="ECO:0007669"/>
    <property type="project" value="UniProtKB-KW"/>
</dbReference>
<evidence type="ECO:0000256" key="2">
    <source>
        <dbReference type="ARBA" id="ARBA00022691"/>
    </source>
</evidence>
<dbReference type="InterPro" id="IPR025288">
    <property type="entry name" value="DUF4080"/>
</dbReference>
<dbReference type="Proteomes" id="UP000267250">
    <property type="component" value="Chromosome"/>
</dbReference>
<organism evidence="8 9">
    <name type="scientific">Anoxybacter fermentans</name>
    <dbReference type="NCBI Taxonomy" id="1323375"/>
    <lineage>
        <taxon>Bacteria</taxon>
        <taxon>Bacillati</taxon>
        <taxon>Bacillota</taxon>
        <taxon>Clostridia</taxon>
        <taxon>Halanaerobiales</taxon>
        <taxon>Anoxybacter</taxon>
    </lineage>
</organism>
<evidence type="ECO:0000256" key="1">
    <source>
        <dbReference type="ARBA" id="ARBA00001966"/>
    </source>
</evidence>
<comment type="cofactor">
    <cofactor evidence="1">
        <name>[4Fe-4S] cluster</name>
        <dbReference type="ChEBI" id="CHEBI:49883"/>
    </cofactor>
</comment>
<dbReference type="AlphaFoldDB" id="A0A3Q9HNJ3"/>
<dbReference type="RefSeq" id="WP_164730834.1">
    <property type="nucleotide sequence ID" value="NZ_CP016379.1"/>
</dbReference>
<evidence type="ECO:0000256" key="3">
    <source>
        <dbReference type="ARBA" id="ARBA00022723"/>
    </source>
</evidence>
<dbReference type="SUPFAM" id="SSF52242">
    <property type="entry name" value="Cobalamin (vitamin B12)-binding domain"/>
    <property type="match status" value="1"/>
</dbReference>
<dbReference type="InterPro" id="IPR023404">
    <property type="entry name" value="rSAM_horseshoe"/>
</dbReference>
<dbReference type="SMART" id="SM00729">
    <property type="entry name" value="Elp3"/>
    <property type="match status" value="1"/>
</dbReference>
<dbReference type="PANTHER" id="PTHR43409:SF16">
    <property type="entry name" value="SLR0320 PROTEIN"/>
    <property type="match status" value="1"/>
</dbReference>
<dbReference type="PROSITE" id="PS51918">
    <property type="entry name" value="RADICAL_SAM"/>
    <property type="match status" value="1"/>
</dbReference>
<name>A0A3Q9HNJ3_9FIRM</name>
<keyword evidence="4" id="KW-0408">Iron</keyword>
<gene>
    <name evidence="8" type="ORF">BBF96_01205</name>
</gene>
<dbReference type="GO" id="GO:0031419">
    <property type="term" value="F:cobalamin binding"/>
    <property type="evidence" value="ECO:0007669"/>
    <property type="project" value="InterPro"/>
</dbReference>
<proteinExistence type="predicted"/>
<evidence type="ECO:0000259" key="6">
    <source>
        <dbReference type="PROSITE" id="PS51332"/>
    </source>
</evidence>
<protein>
    <submittedName>
        <fullName evidence="8">B12-binding domain-containing radical SAM protein</fullName>
    </submittedName>
</protein>
<dbReference type="SFLD" id="SFLDG01082">
    <property type="entry name" value="B12-binding_domain_containing"/>
    <property type="match status" value="1"/>
</dbReference>
<dbReference type="InterPro" id="IPR007197">
    <property type="entry name" value="rSAM"/>
</dbReference>
<accession>A0A3Q9HNJ3</accession>
<evidence type="ECO:0000256" key="4">
    <source>
        <dbReference type="ARBA" id="ARBA00023004"/>
    </source>
</evidence>
<dbReference type="SFLD" id="SFLDG01123">
    <property type="entry name" value="methyltransferase_(Class_B)"/>
    <property type="match status" value="1"/>
</dbReference>
<dbReference type="KEGG" id="aft:BBF96_01205"/>